<dbReference type="RefSeq" id="WP_378390693.1">
    <property type="nucleotide sequence ID" value="NZ_JBHLWM010000008.1"/>
</dbReference>
<dbReference type="GO" id="GO:0032259">
    <property type="term" value="P:methylation"/>
    <property type="evidence" value="ECO:0007669"/>
    <property type="project" value="UniProtKB-KW"/>
</dbReference>
<comment type="caution">
    <text evidence="2">The sequence shown here is derived from an EMBL/GenBank/DDBJ whole genome shotgun (WGS) entry which is preliminary data.</text>
</comment>
<dbReference type="InterPro" id="IPR029063">
    <property type="entry name" value="SAM-dependent_MTases_sf"/>
</dbReference>
<reference evidence="2 3" key="1">
    <citation type="submission" date="2024-09" db="EMBL/GenBank/DDBJ databases">
        <authorList>
            <person name="Sun Q."/>
            <person name="Mori K."/>
        </authorList>
    </citation>
    <scope>NUCLEOTIDE SEQUENCE [LARGE SCALE GENOMIC DNA]</scope>
    <source>
        <strain evidence="2 3">KCTC 23279</strain>
    </source>
</reference>
<gene>
    <name evidence="2" type="ORF">ACFFJ6_18975</name>
</gene>
<dbReference type="PANTHER" id="PTHR42912">
    <property type="entry name" value="METHYLTRANSFERASE"/>
    <property type="match status" value="1"/>
</dbReference>
<protein>
    <submittedName>
        <fullName evidence="2">Methyltransferase domain-containing protein</fullName>
    </submittedName>
</protein>
<dbReference type="CDD" id="cd02440">
    <property type="entry name" value="AdoMet_MTases"/>
    <property type="match status" value="1"/>
</dbReference>
<dbReference type="InterPro" id="IPR013216">
    <property type="entry name" value="Methyltransf_11"/>
</dbReference>
<dbReference type="Gene3D" id="3.40.50.150">
    <property type="entry name" value="Vaccinia Virus protein VP39"/>
    <property type="match status" value="1"/>
</dbReference>
<accession>A0ABV6EWH2</accession>
<name>A0ABV6EWH2_9BRAD</name>
<dbReference type="EMBL" id="JBHLWM010000008">
    <property type="protein sequence ID" value="MFC0242584.1"/>
    <property type="molecule type" value="Genomic_DNA"/>
</dbReference>
<organism evidence="2 3">
    <name type="scientific">Rhodopseudomonas telluris</name>
    <dbReference type="NCBI Taxonomy" id="644215"/>
    <lineage>
        <taxon>Bacteria</taxon>
        <taxon>Pseudomonadati</taxon>
        <taxon>Pseudomonadota</taxon>
        <taxon>Alphaproteobacteria</taxon>
        <taxon>Hyphomicrobiales</taxon>
        <taxon>Nitrobacteraceae</taxon>
        <taxon>Rhodopseudomonas</taxon>
    </lineage>
</organism>
<dbReference type="Pfam" id="PF08241">
    <property type="entry name" value="Methyltransf_11"/>
    <property type="match status" value="1"/>
</dbReference>
<dbReference type="GO" id="GO:0008168">
    <property type="term" value="F:methyltransferase activity"/>
    <property type="evidence" value="ECO:0007669"/>
    <property type="project" value="UniProtKB-KW"/>
</dbReference>
<dbReference type="PANTHER" id="PTHR42912:SF93">
    <property type="entry name" value="N6-ADENOSINE-METHYLTRANSFERASE TMT1A"/>
    <property type="match status" value="1"/>
</dbReference>
<evidence type="ECO:0000313" key="2">
    <source>
        <dbReference type="EMBL" id="MFC0242584.1"/>
    </source>
</evidence>
<evidence type="ECO:0000259" key="1">
    <source>
        <dbReference type="Pfam" id="PF08241"/>
    </source>
</evidence>
<dbReference type="SUPFAM" id="SSF53335">
    <property type="entry name" value="S-adenosyl-L-methionine-dependent methyltransferases"/>
    <property type="match status" value="1"/>
</dbReference>
<keyword evidence="2" id="KW-0808">Transferase</keyword>
<keyword evidence="3" id="KW-1185">Reference proteome</keyword>
<keyword evidence="2" id="KW-0489">Methyltransferase</keyword>
<dbReference type="Proteomes" id="UP001589775">
    <property type="component" value="Unassembled WGS sequence"/>
</dbReference>
<dbReference type="InterPro" id="IPR050508">
    <property type="entry name" value="Methyltransf_Superfamily"/>
</dbReference>
<feature type="domain" description="Methyltransferase type 11" evidence="1">
    <location>
        <begin position="43"/>
        <end position="145"/>
    </location>
</feature>
<sequence>MPLAQARTAPRYRHPGGSTAFGTNLAYRLGKLKELGLLEGVWLDCGCADGGYTEALVASGADKAIGVDPEQSRIDEASARRQAALERGDRRAQRTEYYCCTDNFPLPAASVDAALMNEVLEHVADEAATLREIHRVLRPGGRLVVISPNRWFPFEGHGMRVMGRDFGFPIPLLPWLPYRLATKVMSARNYWPHELRDTVAAAGFQIEKVDYVLPVFELYQWMPAFAISAYRRLMPIIERSPLRRFGVSTMIVARRPA</sequence>
<proteinExistence type="predicted"/>
<evidence type="ECO:0000313" key="3">
    <source>
        <dbReference type="Proteomes" id="UP001589775"/>
    </source>
</evidence>